<dbReference type="Pfam" id="PF01479">
    <property type="entry name" value="S4"/>
    <property type="match status" value="1"/>
</dbReference>
<evidence type="ECO:0000259" key="4">
    <source>
        <dbReference type="SMART" id="SM00363"/>
    </source>
</evidence>
<dbReference type="Pfam" id="PF01728">
    <property type="entry name" value="FtsJ"/>
    <property type="match status" value="1"/>
</dbReference>
<sequence>MKKDRLDNILTEQGFFPSRERAKSAIMAGIVLVNGEKIDKAGTKVAVDAEIKILGNHLPYVSRGGLKLAKAVEAFSLELKDLIILDIGASTGGFTDCALQQGAQKVYAVDVGYGQLDWKLRQDSRVIVLERTNARYLTTEQIPERVDLVTIDASFISLDKILPVIKNFLKPEGSIVALIKPQFEAGRDKVGKKGVVRDPKTHQEVISHVLEASETHDLYPWGLTFSPITGPEGNIEYLVFLKRIPAPAFQTESMDEKIRAEMVENLVKNAFHQLKGKGKI</sequence>
<dbReference type="PIRSF" id="PIRSF005578">
    <property type="entry name" value="TlyA"/>
    <property type="match status" value="1"/>
</dbReference>
<dbReference type="Gene3D" id="3.40.50.150">
    <property type="entry name" value="Vaccinia Virus protein VP39"/>
    <property type="match status" value="1"/>
</dbReference>
<reference evidence="5 6" key="1">
    <citation type="submission" date="2022-08" db="EMBL/GenBank/DDBJ databases">
        <title>Proteogenomics of the novel Dehalobacterium formicoaceticum strain EZ94 highlights a key role of methyltransferases during anaerobic dichloromethane degradation.</title>
        <authorList>
            <person name="Wasmund K."/>
        </authorList>
    </citation>
    <scope>NUCLEOTIDE SEQUENCE [LARGE SCALE GENOMIC DNA]</scope>
    <source>
        <strain evidence="5 6">EZ94</strain>
    </source>
</reference>
<dbReference type="InterPro" id="IPR002877">
    <property type="entry name" value="RNA_MeTrfase_FtsJ_dom"/>
</dbReference>
<dbReference type="SUPFAM" id="SSF55174">
    <property type="entry name" value="Alpha-L RNA-binding motif"/>
    <property type="match status" value="1"/>
</dbReference>
<dbReference type="Proteomes" id="UP001524944">
    <property type="component" value="Unassembled WGS sequence"/>
</dbReference>
<dbReference type="InterPro" id="IPR047048">
    <property type="entry name" value="TlyA"/>
</dbReference>
<dbReference type="NCBIfam" id="TIGR00478">
    <property type="entry name" value="tly"/>
    <property type="match status" value="1"/>
</dbReference>
<comment type="caution">
    <text evidence="5">The sequence shown here is derived from an EMBL/GenBank/DDBJ whole genome shotgun (WGS) entry which is preliminary data.</text>
</comment>
<dbReference type="PANTHER" id="PTHR32319:SF0">
    <property type="entry name" value="BACTERIAL HEMOLYSIN-LIKE PROTEIN"/>
    <property type="match status" value="1"/>
</dbReference>
<accession>A0ABT1Y7Z7</accession>
<keyword evidence="5" id="KW-0489">Methyltransferase</keyword>
<evidence type="ECO:0000256" key="3">
    <source>
        <dbReference type="PROSITE-ProRule" id="PRU00182"/>
    </source>
</evidence>
<dbReference type="InterPro" id="IPR036986">
    <property type="entry name" value="S4_RNA-bd_sf"/>
</dbReference>
<keyword evidence="6" id="KW-1185">Reference proteome</keyword>
<evidence type="ECO:0000313" key="5">
    <source>
        <dbReference type="EMBL" id="MCR6545801.1"/>
    </source>
</evidence>
<name>A0ABT1Y7Z7_9FIRM</name>
<comment type="similarity">
    <text evidence="2">Belongs to the TlyA family.</text>
</comment>
<dbReference type="SMART" id="SM00363">
    <property type="entry name" value="S4"/>
    <property type="match status" value="1"/>
</dbReference>
<dbReference type="InterPro" id="IPR002942">
    <property type="entry name" value="S4_RNA-bd"/>
</dbReference>
<organism evidence="5 6">
    <name type="scientific">Dehalobacterium formicoaceticum</name>
    <dbReference type="NCBI Taxonomy" id="51515"/>
    <lineage>
        <taxon>Bacteria</taxon>
        <taxon>Bacillati</taxon>
        <taxon>Bacillota</taxon>
        <taxon>Clostridia</taxon>
        <taxon>Eubacteriales</taxon>
        <taxon>Peptococcaceae</taxon>
        <taxon>Dehalobacterium</taxon>
    </lineage>
</organism>
<keyword evidence="5" id="KW-0808">Transferase</keyword>
<gene>
    <name evidence="5" type="ORF">NVS47_09815</name>
</gene>
<dbReference type="Gene3D" id="3.10.290.10">
    <property type="entry name" value="RNA-binding S4 domain"/>
    <property type="match status" value="1"/>
</dbReference>
<dbReference type="InterPro" id="IPR029063">
    <property type="entry name" value="SAM-dependent_MTases_sf"/>
</dbReference>
<dbReference type="GO" id="GO:0032259">
    <property type="term" value="P:methylation"/>
    <property type="evidence" value="ECO:0007669"/>
    <property type="project" value="UniProtKB-KW"/>
</dbReference>
<dbReference type="CDD" id="cd00165">
    <property type="entry name" value="S4"/>
    <property type="match status" value="1"/>
</dbReference>
<evidence type="ECO:0000256" key="2">
    <source>
        <dbReference type="ARBA" id="ARBA00029460"/>
    </source>
</evidence>
<dbReference type="PANTHER" id="PTHR32319">
    <property type="entry name" value="BACTERIAL HEMOLYSIN-LIKE PROTEIN"/>
    <property type="match status" value="1"/>
</dbReference>
<proteinExistence type="inferred from homology"/>
<protein>
    <submittedName>
        <fullName evidence="5">TlyA family RNA methyltransferase</fullName>
    </submittedName>
</protein>
<dbReference type="RefSeq" id="WP_257913333.1">
    <property type="nucleotide sequence ID" value="NZ_JANPWE010000004.1"/>
</dbReference>
<evidence type="ECO:0000256" key="1">
    <source>
        <dbReference type="ARBA" id="ARBA00022884"/>
    </source>
</evidence>
<feature type="domain" description="RNA-binding S4" evidence="4">
    <location>
        <begin position="4"/>
        <end position="69"/>
    </location>
</feature>
<dbReference type="CDD" id="cd02440">
    <property type="entry name" value="AdoMet_MTases"/>
    <property type="match status" value="1"/>
</dbReference>
<keyword evidence="1 3" id="KW-0694">RNA-binding</keyword>
<dbReference type="SUPFAM" id="SSF53335">
    <property type="entry name" value="S-adenosyl-L-methionine-dependent methyltransferases"/>
    <property type="match status" value="1"/>
</dbReference>
<dbReference type="EMBL" id="JANPWE010000004">
    <property type="protein sequence ID" value="MCR6545801.1"/>
    <property type="molecule type" value="Genomic_DNA"/>
</dbReference>
<dbReference type="GO" id="GO:0008168">
    <property type="term" value="F:methyltransferase activity"/>
    <property type="evidence" value="ECO:0007669"/>
    <property type="project" value="UniProtKB-KW"/>
</dbReference>
<evidence type="ECO:0000313" key="6">
    <source>
        <dbReference type="Proteomes" id="UP001524944"/>
    </source>
</evidence>
<dbReference type="InterPro" id="IPR004538">
    <property type="entry name" value="Hemolysin_A/TlyA"/>
</dbReference>
<dbReference type="PROSITE" id="PS50889">
    <property type="entry name" value="S4"/>
    <property type="match status" value="1"/>
</dbReference>